<evidence type="ECO:0000313" key="2">
    <source>
        <dbReference type="EMBL" id="ORC90432.1"/>
    </source>
</evidence>
<sequence length="328" mass="36572">MEPRHVDPDHFRSTTQDAYKPYDPSAYKRNDPVSDEKKRGPRHVDPNHFRSTTQDAYKPIDPSAYKISNSVTKADEVKPRHGDPDVYRSVSHDSYGPIDPEFYKRDTTHVSDEDVNRRYYCPDAYRSVSQESYKPIVASAAQEDKPQSKSNENAVQVPPIVLPQRASAREAAKAKRHGVSSARGVPPSSARSVGKLSSATPRVVRGPAAQKGTAAPLFVAPRSADVPSSTRDYSCPCHTDPEVYRSTSHTDFKAHPIAPARATQAGALLKARVPDNRDFASEYRSNFPKHELQPFQRPVSGPVVTPRHVDPSMYTTTTRASFSDYWKR</sequence>
<dbReference type="AlphaFoldDB" id="A0A1X0P0J6"/>
<dbReference type="OrthoDB" id="250204at2759"/>
<evidence type="ECO:0000313" key="3">
    <source>
        <dbReference type="Proteomes" id="UP000192257"/>
    </source>
</evidence>
<dbReference type="GeneID" id="39983875"/>
<proteinExistence type="predicted"/>
<gene>
    <name evidence="2" type="ORF">TM35_000082300</name>
</gene>
<reference evidence="2 3" key="1">
    <citation type="submission" date="2017-03" db="EMBL/GenBank/DDBJ databases">
        <title>An alternative strategy for trypanosome survival in the mammalian bloodstream revealed through genome and transcriptome analysis of the ubiquitous bovine parasite Trypanosoma (Megatrypanum) theileri.</title>
        <authorList>
            <person name="Kelly S."/>
            <person name="Ivens A."/>
            <person name="Mott A."/>
            <person name="O'Neill E."/>
            <person name="Emms D."/>
            <person name="Macleod O."/>
            <person name="Voorheis P."/>
            <person name="Matthews J."/>
            <person name="Matthews K."/>
            <person name="Carrington M."/>
        </authorList>
    </citation>
    <scope>NUCLEOTIDE SEQUENCE [LARGE SCALE GENOMIC DNA]</scope>
    <source>
        <strain evidence="2">Edinburgh</strain>
    </source>
</reference>
<dbReference type="EMBL" id="NBCO01000008">
    <property type="protein sequence ID" value="ORC90432.1"/>
    <property type="molecule type" value="Genomic_DNA"/>
</dbReference>
<feature type="region of interest" description="Disordered" evidence="1">
    <location>
        <begin position="1"/>
        <end position="109"/>
    </location>
</feature>
<feature type="compositionally biased region" description="Basic and acidic residues" evidence="1">
    <location>
        <begin position="26"/>
        <end position="48"/>
    </location>
</feature>
<feature type="compositionally biased region" description="Polar residues" evidence="1">
    <location>
        <begin position="189"/>
        <end position="200"/>
    </location>
</feature>
<name>A0A1X0P0J6_9TRYP</name>
<feature type="compositionally biased region" description="Basic and acidic residues" evidence="1">
    <location>
        <begin position="1"/>
        <end position="12"/>
    </location>
</feature>
<comment type="caution">
    <text evidence="2">The sequence shown here is derived from an EMBL/GenBank/DDBJ whole genome shotgun (WGS) entry which is preliminary data.</text>
</comment>
<feature type="region of interest" description="Disordered" evidence="1">
    <location>
        <begin position="291"/>
        <end position="312"/>
    </location>
</feature>
<organism evidence="2 3">
    <name type="scientific">Trypanosoma theileri</name>
    <dbReference type="NCBI Taxonomy" id="67003"/>
    <lineage>
        <taxon>Eukaryota</taxon>
        <taxon>Discoba</taxon>
        <taxon>Euglenozoa</taxon>
        <taxon>Kinetoplastea</taxon>
        <taxon>Metakinetoplastina</taxon>
        <taxon>Trypanosomatida</taxon>
        <taxon>Trypanosomatidae</taxon>
        <taxon>Trypanosoma</taxon>
    </lineage>
</organism>
<dbReference type="Proteomes" id="UP000192257">
    <property type="component" value="Unassembled WGS sequence"/>
</dbReference>
<dbReference type="VEuPathDB" id="TriTrypDB:TM35_000082300"/>
<protein>
    <submittedName>
        <fullName evidence="2">Microtubule-associated protein</fullName>
    </submittedName>
</protein>
<feature type="compositionally biased region" description="Basic and acidic residues" evidence="1">
    <location>
        <begin position="73"/>
        <end position="86"/>
    </location>
</feature>
<accession>A0A1X0P0J6</accession>
<evidence type="ECO:0000256" key="1">
    <source>
        <dbReference type="SAM" id="MobiDB-lite"/>
    </source>
</evidence>
<keyword evidence="3" id="KW-1185">Reference proteome</keyword>
<feature type="region of interest" description="Disordered" evidence="1">
    <location>
        <begin position="139"/>
        <end position="211"/>
    </location>
</feature>
<dbReference type="RefSeq" id="XP_028884498.1">
    <property type="nucleotide sequence ID" value="XM_029024095.1"/>
</dbReference>